<evidence type="ECO:0000313" key="9">
    <source>
        <dbReference type="EMBL" id="MBJ6362711.1"/>
    </source>
</evidence>
<dbReference type="InterPro" id="IPR000620">
    <property type="entry name" value="EamA_dom"/>
</dbReference>
<name>A0A934MQ28_9BACL</name>
<feature type="transmembrane region" description="Helical" evidence="7">
    <location>
        <begin position="279"/>
        <end position="298"/>
    </location>
</feature>
<evidence type="ECO:0000256" key="2">
    <source>
        <dbReference type="ARBA" id="ARBA00007362"/>
    </source>
</evidence>
<dbReference type="Pfam" id="PF00892">
    <property type="entry name" value="EamA"/>
    <property type="match status" value="2"/>
</dbReference>
<dbReference type="AlphaFoldDB" id="A0A934MQ28"/>
<comment type="subcellular location">
    <subcellularLocation>
        <location evidence="1">Cell membrane</location>
        <topology evidence="1">Multi-pass membrane protein</topology>
    </subcellularLocation>
</comment>
<reference evidence="9" key="1">
    <citation type="submission" date="2020-12" db="EMBL/GenBank/DDBJ databases">
        <authorList>
            <person name="Huq M.A."/>
        </authorList>
    </citation>
    <scope>NUCLEOTIDE SEQUENCE</scope>
    <source>
        <strain evidence="9">MAHUQ-46</strain>
    </source>
</reference>
<evidence type="ECO:0000256" key="1">
    <source>
        <dbReference type="ARBA" id="ARBA00004651"/>
    </source>
</evidence>
<feature type="transmembrane region" description="Helical" evidence="7">
    <location>
        <begin position="99"/>
        <end position="118"/>
    </location>
</feature>
<organism evidence="9 10">
    <name type="scientific">Paenibacillus roseus</name>
    <dbReference type="NCBI Taxonomy" id="2798579"/>
    <lineage>
        <taxon>Bacteria</taxon>
        <taxon>Bacillati</taxon>
        <taxon>Bacillota</taxon>
        <taxon>Bacilli</taxon>
        <taxon>Bacillales</taxon>
        <taxon>Paenibacillaceae</taxon>
        <taxon>Paenibacillus</taxon>
    </lineage>
</organism>
<dbReference type="GO" id="GO:0005886">
    <property type="term" value="C:plasma membrane"/>
    <property type="evidence" value="ECO:0007669"/>
    <property type="project" value="UniProtKB-SubCell"/>
</dbReference>
<gene>
    <name evidence="9" type="ORF">JFN88_15940</name>
</gene>
<feature type="transmembrane region" description="Helical" evidence="7">
    <location>
        <begin position="125"/>
        <end position="146"/>
    </location>
</feature>
<feature type="transmembrane region" description="Helical" evidence="7">
    <location>
        <begin position="184"/>
        <end position="203"/>
    </location>
</feature>
<dbReference type="InterPro" id="IPR050638">
    <property type="entry name" value="AA-Vitamin_Transporters"/>
</dbReference>
<keyword evidence="10" id="KW-1185">Reference proteome</keyword>
<feature type="transmembrane region" description="Helical" evidence="7">
    <location>
        <begin position="254"/>
        <end position="273"/>
    </location>
</feature>
<feature type="transmembrane region" description="Helical" evidence="7">
    <location>
        <begin position="71"/>
        <end position="93"/>
    </location>
</feature>
<keyword evidence="3" id="KW-1003">Cell membrane</keyword>
<comment type="caution">
    <text evidence="9">The sequence shown here is derived from an EMBL/GenBank/DDBJ whole genome shotgun (WGS) entry which is preliminary data.</text>
</comment>
<keyword evidence="4 7" id="KW-0812">Transmembrane</keyword>
<protein>
    <submittedName>
        <fullName evidence="9">DMT family transporter</fullName>
    </submittedName>
</protein>
<accession>A0A934MQ28</accession>
<dbReference type="PANTHER" id="PTHR32322:SF18">
    <property type="entry name" value="S-ADENOSYLMETHIONINE_S-ADENOSYLHOMOCYSTEINE TRANSPORTER"/>
    <property type="match status" value="1"/>
</dbReference>
<keyword evidence="6 7" id="KW-0472">Membrane</keyword>
<dbReference type="RefSeq" id="WP_199020251.1">
    <property type="nucleotide sequence ID" value="NZ_JAELUP010000089.1"/>
</dbReference>
<evidence type="ECO:0000256" key="3">
    <source>
        <dbReference type="ARBA" id="ARBA00022475"/>
    </source>
</evidence>
<feature type="transmembrane region" description="Helical" evidence="7">
    <location>
        <begin position="152"/>
        <end position="172"/>
    </location>
</feature>
<evidence type="ECO:0000313" key="10">
    <source>
        <dbReference type="Proteomes" id="UP000640274"/>
    </source>
</evidence>
<comment type="similarity">
    <text evidence="2">Belongs to the EamA transporter family.</text>
</comment>
<dbReference type="PANTHER" id="PTHR32322">
    <property type="entry name" value="INNER MEMBRANE TRANSPORTER"/>
    <property type="match status" value="1"/>
</dbReference>
<keyword evidence="5 7" id="KW-1133">Transmembrane helix</keyword>
<evidence type="ECO:0000256" key="5">
    <source>
        <dbReference type="ARBA" id="ARBA00022989"/>
    </source>
</evidence>
<dbReference type="EMBL" id="JAELUP010000089">
    <property type="protein sequence ID" value="MBJ6362711.1"/>
    <property type="molecule type" value="Genomic_DNA"/>
</dbReference>
<evidence type="ECO:0000259" key="8">
    <source>
        <dbReference type="Pfam" id="PF00892"/>
    </source>
</evidence>
<feature type="domain" description="EamA" evidence="8">
    <location>
        <begin position="154"/>
        <end position="293"/>
    </location>
</feature>
<dbReference type="SUPFAM" id="SSF103481">
    <property type="entry name" value="Multidrug resistance efflux transporter EmrE"/>
    <property type="match status" value="2"/>
</dbReference>
<evidence type="ECO:0000256" key="4">
    <source>
        <dbReference type="ARBA" id="ARBA00022692"/>
    </source>
</evidence>
<dbReference type="Gene3D" id="1.10.3730.20">
    <property type="match status" value="1"/>
</dbReference>
<dbReference type="InterPro" id="IPR037185">
    <property type="entry name" value="EmrE-like"/>
</dbReference>
<feature type="domain" description="EamA" evidence="8">
    <location>
        <begin position="7"/>
        <end position="141"/>
    </location>
</feature>
<feature type="transmembrane region" description="Helical" evidence="7">
    <location>
        <begin position="223"/>
        <end position="242"/>
    </location>
</feature>
<dbReference type="Proteomes" id="UP000640274">
    <property type="component" value="Unassembled WGS sequence"/>
</dbReference>
<evidence type="ECO:0000256" key="6">
    <source>
        <dbReference type="ARBA" id="ARBA00023136"/>
    </source>
</evidence>
<evidence type="ECO:0000256" key="7">
    <source>
        <dbReference type="SAM" id="Phobius"/>
    </source>
</evidence>
<sequence>MNQNRTSGYAAALMYSVIIGFSFIFVKIALEDAGPLDILAHRFTLSFAAATIPILFGWVRLQIKWKKDLLYILPLALFYPVLFFTFQVFGLVYTTTSEAGIIQAAIPIFTMLLAAYFLKERTRGWQLAATLVSVFGVMFIFMLKGLDVRSSSLIGSLLILLSSLSSAGYNVMARKLGGKWDVFTLTYVMTAAGFVLFNAMALGEHLRQGALGQYFAPFAKLPFLMAILYLGILSSLLTSYLSNFALSKLEASQMSVFANLATLISILAGVIVLNEHLEWFHYIGGLCILLGVIGRNLLPRPKKRAVSRQQGASSGL</sequence>
<feature type="transmembrane region" description="Helical" evidence="7">
    <location>
        <begin position="42"/>
        <end position="59"/>
    </location>
</feature>
<proteinExistence type="inferred from homology"/>
<feature type="transmembrane region" description="Helical" evidence="7">
    <location>
        <begin position="12"/>
        <end position="30"/>
    </location>
</feature>